<organism evidence="1 2">
    <name type="scientific">Mucuna pruriens</name>
    <name type="common">Velvet bean</name>
    <name type="synonym">Dolichos pruriens</name>
    <dbReference type="NCBI Taxonomy" id="157652"/>
    <lineage>
        <taxon>Eukaryota</taxon>
        <taxon>Viridiplantae</taxon>
        <taxon>Streptophyta</taxon>
        <taxon>Embryophyta</taxon>
        <taxon>Tracheophyta</taxon>
        <taxon>Spermatophyta</taxon>
        <taxon>Magnoliopsida</taxon>
        <taxon>eudicotyledons</taxon>
        <taxon>Gunneridae</taxon>
        <taxon>Pentapetalae</taxon>
        <taxon>rosids</taxon>
        <taxon>fabids</taxon>
        <taxon>Fabales</taxon>
        <taxon>Fabaceae</taxon>
        <taxon>Papilionoideae</taxon>
        <taxon>50 kb inversion clade</taxon>
        <taxon>NPAAA clade</taxon>
        <taxon>indigoferoid/millettioid clade</taxon>
        <taxon>Phaseoleae</taxon>
        <taxon>Mucuna</taxon>
    </lineage>
</organism>
<dbReference type="PANTHER" id="PTHR11439:SF485">
    <property type="entry name" value="REVERSE TRANSCRIPTASE TY1_COPIA-TYPE DOMAIN-CONTAINING PROTEIN"/>
    <property type="match status" value="1"/>
</dbReference>
<sequence>MKLMVKQGEPYSNPERYRRLVGKLIYLTITRPDISFAVGVVSQFMQAPCVDHWTAVLRILKYIKKTPGQGSPIDRRSTIGFFISIGGNMVSWKYCDNQAALHIASNDVFQERTKHIEIDCHFVREKLLAKEISTKFVNSSNQLVDIFTKSLRGQQIQFLPMVDVADSTKMAEVVGSMDDVFDPIKMIEVPTTVVDVFDSVKMVENANCIKTVASLIERTEGADFVVDILVNMIEIAQLVGVDTDLANGA</sequence>
<dbReference type="EMBL" id="QJKJ01008096">
    <property type="protein sequence ID" value="RDX80809.1"/>
    <property type="molecule type" value="Genomic_DNA"/>
</dbReference>
<accession>A0A371FR54</accession>
<dbReference type="PANTHER" id="PTHR11439">
    <property type="entry name" value="GAG-POL-RELATED RETROTRANSPOSON"/>
    <property type="match status" value="1"/>
</dbReference>
<evidence type="ECO:0008006" key="3">
    <source>
        <dbReference type="Google" id="ProtNLM"/>
    </source>
</evidence>
<proteinExistence type="predicted"/>
<keyword evidence="2" id="KW-1185">Reference proteome</keyword>
<dbReference type="AlphaFoldDB" id="A0A371FR54"/>
<evidence type="ECO:0000313" key="1">
    <source>
        <dbReference type="EMBL" id="RDX80809.1"/>
    </source>
</evidence>
<evidence type="ECO:0000313" key="2">
    <source>
        <dbReference type="Proteomes" id="UP000257109"/>
    </source>
</evidence>
<protein>
    <recommendedName>
        <fullName evidence="3">Copia protein</fullName>
    </recommendedName>
</protein>
<comment type="caution">
    <text evidence="1">The sequence shown here is derived from an EMBL/GenBank/DDBJ whole genome shotgun (WGS) entry which is preliminary data.</text>
</comment>
<dbReference type="STRING" id="157652.A0A371FR54"/>
<feature type="non-terminal residue" evidence="1">
    <location>
        <position position="1"/>
    </location>
</feature>
<dbReference type="OrthoDB" id="414945at2759"/>
<dbReference type="Proteomes" id="UP000257109">
    <property type="component" value="Unassembled WGS sequence"/>
</dbReference>
<reference evidence="1" key="1">
    <citation type="submission" date="2018-05" db="EMBL/GenBank/DDBJ databases">
        <title>Draft genome of Mucuna pruriens seed.</title>
        <authorList>
            <person name="Nnadi N.E."/>
            <person name="Vos R."/>
            <person name="Hasami M.H."/>
            <person name="Devisetty U.K."/>
            <person name="Aguiy J.C."/>
        </authorList>
    </citation>
    <scope>NUCLEOTIDE SEQUENCE [LARGE SCALE GENOMIC DNA]</scope>
    <source>
        <strain evidence="1">JCA_2017</strain>
    </source>
</reference>
<dbReference type="CDD" id="cd09272">
    <property type="entry name" value="RNase_HI_RT_Ty1"/>
    <property type="match status" value="1"/>
</dbReference>
<gene>
    <name evidence="1" type="ORF">CR513_38594</name>
</gene>
<name>A0A371FR54_MUCPR</name>